<name>A0AAW0AWA1_9AGAR</name>
<keyword evidence="3" id="KW-1185">Reference proteome</keyword>
<protein>
    <submittedName>
        <fullName evidence="2">Uncharacterized protein</fullName>
    </submittedName>
</protein>
<comment type="caution">
    <text evidence="2">The sequence shown here is derived from an EMBL/GenBank/DDBJ whole genome shotgun (WGS) entry which is preliminary data.</text>
</comment>
<accession>A0AAW0AWA1</accession>
<sequence length="251" mass="27338">MSFHQNSSAAFSEDFPAAYSLAAWLFLRRPGPSVCGHSLSNFCIRSQRATRTSGFAVADNSVDPPGFGRSCLDVVRTCSRAGLNFLSFLRVRVPRELNRPSYPPQSSLYWIGGFIANLDSLPTCWNTARHRASLVVKQYIVPQNSGAASFSEVSTCILGLPEGFDAATEVSPVFSTILLSFSSCVGLLPRDSATCWEVSGFACSESLYLIRTTARTSGSALLKIPLTLPQESQHSHRRHSSSFSTPFEVDP</sequence>
<evidence type="ECO:0000313" key="3">
    <source>
        <dbReference type="Proteomes" id="UP001362999"/>
    </source>
</evidence>
<reference evidence="2 3" key="1">
    <citation type="journal article" date="2024" name="J Genomics">
        <title>Draft genome sequencing and assembly of Favolaschia claudopus CIRM-BRFM 2984 isolated from oak limbs.</title>
        <authorList>
            <person name="Navarro D."/>
            <person name="Drula E."/>
            <person name="Chaduli D."/>
            <person name="Cazenave R."/>
            <person name="Ahrendt S."/>
            <person name="Wang J."/>
            <person name="Lipzen A."/>
            <person name="Daum C."/>
            <person name="Barry K."/>
            <person name="Grigoriev I.V."/>
            <person name="Favel A."/>
            <person name="Rosso M.N."/>
            <person name="Martin F."/>
        </authorList>
    </citation>
    <scope>NUCLEOTIDE SEQUENCE [LARGE SCALE GENOMIC DNA]</scope>
    <source>
        <strain evidence="2 3">CIRM-BRFM 2984</strain>
    </source>
</reference>
<evidence type="ECO:0000313" key="2">
    <source>
        <dbReference type="EMBL" id="KAK7017766.1"/>
    </source>
</evidence>
<evidence type="ECO:0000256" key="1">
    <source>
        <dbReference type="SAM" id="MobiDB-lite"/>
    </source>
</evidence>
<proteinExistence type="predicted"/>
<dbReference type="Proteomes" id="UP001362999">
    <property type="component" value="Unassembled WGS sequence"/>
</dbReference>
<dbReference type="AlphaFoldDB" id="A0AAW0AWA1"/>
<gene>
    <name evidence="2" type="ORF">R3P38DRAFT_2784708</name>
</gene>
<dbReference type="EMBL" id="JAWWNJ010000047">
    <property type="protein sequence ID" value="KAK7017766.1"/>
    <property type="molecule type" value="Genomic_DNA"/>
</dbReference>
<feature type="region of interest" description="Disordered" evidence="1">
    <location>
        <begin position="231"/>
        <end position="251"/>
    </location>
</feature>
<organism evidence="2 3">
    <name type="scientific">Favolaschia claudopus</name>
    <dbReference type="NCBI Taxonomy" id="2862362"/>
    <lineage>
        <taxon>Eukaryota</taxon>
        <taxon>Fungi</taxon>
        <taxon>Dikarya</taxon>
        <taxon>Basidiomycota</taxon>
        <taxon>Agaricomycotina</taxon>
        <taxon>Agaricomycetes</taxon>
        <taxon>Agaricomycetidae</taxon>
        <taxon>Agaricales</taxon>
        <taxon>Marasmiineae</taxon>
        <taxon>Mycenaceae</taxon>
        <taxon>Favolaschia</taxon>
    </lineage>
</organism>